<dbReference type="EMBL" id="LM676436">
    <property type="protein sequence ID" value="CEP27545.1"/>
    <property type="molecule type" value="Genomic_DNA"/>
</dbReference>
<name>A0A068VWR2_PROFF</name>
<gene>
    <name evidence="1" type="ORF">PFCIRM138_02145</name>
</gene>
<dbReference type="NCBIfam" id="TIGR03544">
    <property type="entry name" value="DivI1A_domain"/>
    <property type="match status" value="2"/>
</dbReference>
<dbReference type="InterPro" id="IPR019933">
    <property type="entry name" value="DivIVA_domain"/>
</dbReference>
<accession>A0A068VWR2</accession>
<organism evidence="1">
    <name type="scientific">Propionibacterium freudenreichii subsp. freudenreichii</name>
    <dbReference type="NCBI Taxonomy" id="66712"/>
    <lineage>
        <taxon>Bacteria</taxon>
        <taxon>Bacillati</taxon>
        <taxon>Actinomycetota</taxon>
        <taxon>Actinomycetes</taxon>
        <taxon>Propionibacteriales</taxon>
        <taxon>Propionibacteriaceae</taxon>
        <taxon>Propionibacterium</taxon>
    </lineage>
</organism>
<dbReference type="KEGG" id="pfre:RM25_1538"/>
<dbReference type="GeneID" id="61221751"/>
<dbReference type="RefSeq" id="WP_013161486.1">
    <property type="nucleotide sequence ID" value="NZ_CP010341.1"/>
</dbReference>
<dbReference type="AlphaFoldDB" id="A0A068VWR2"/>
<dbReference type="PATRIC" id="fig|66712.6.peg.1566"/>
<protein>
    <submittedName>
        <fullName evidence="1">Hypothetical membrane protein</fullName>
    </submittedName>
</protein>
<sequence>MVWAIGILIIVAIACGVFAARGKLGELAPAVPDRPGPDLPESGIRADDLHDVVFATVLRGYDPKQVRAAMDVLAGLLSEGANPPQEALTRVLATRFDVVTRGYEMDQVDAVINRVVAQLSAPRQDSDLGT</sequence>
<evidence type="ECO:0000313" key="1">
    <source>
        <dbReference type="EMBL" id="CEP27545.1"/>
    </source>
</evidence>
<proteinExistence type="predicted"/>
<reference evidence="1" key="1">
    <citation type="submission" date="2014-08" db="EMBL/GenBank/DDBJ databases">
        <authorList>
            <person name="Falentin Helene"/>
        </authorList>
    </citation>
    <scope>NUCLEOTIDE SEQUENCE</scope>
</reference>